<dbReference type="InterPro" id="IPR011965">
    <property type="entry name" value="PaaX_trns_reg"/>
</dbReference>
<proteinExistence type="predicted"/>
<dbReference type="InterPro" id="IPR036390">
    <property type="entry name" value="WH_DNA-bd_sf"/>
</dbReference>
<dbReference type="Pfam" id="PF07848">
    <property type="entry name" value="PaaX"/>
    <property type="match status" value="1"/>
</dbReference>
<dbReference type="STRING" id="1300350.Z948_1691"/>
<protein>
    <submittedName>
        <fullName evidence="3">PaaX family transcriptional regulator</fullName>
    </submittedName>
</protein>
<accession>A0A073IM97</accession>
<dbReference type="PIRSF" id="PIRSF020623">
    <property type="entry name" value="PaaX"/>
    <property type="match status" value="1"/>
</dbReference>
<evidence type="ECO:0000313" key="3">
    <source>
        <dbReference type="EMBL" id="KEJ90715.1"/>
    </source>
</evidence>
<dbReference type="PANTHER" id="PTHR30319:SF1">
    <property type="entry name" value="TRANSCRIPTIONAL REPRESSOR PAAX"/>
    <property type="match status" value="1"/>
</dbReference>
<sequence>MTPEKYSQTKASLLELGGQRVWSLMVTIFGDLAQAQDNLIDGPTLSAIMNEMDVRPEAVRVALHRLRNDGWIMSQKQGRTRLHALTPKSRAESLTASARIYANPALPKNANWQLVILETSASHSREKMAKRGFVALLPRVYFGEADANPPLNALTIQGGQAPEWLARQLLSQSLEDDYNALLPVLETVAQNLREGTLDSLQVAALRCLIVHNWRRIVLRQPHLPASLLPENWVGYRCHVLVDQLLAQLPRPAIADILPN</sequence>
<dbReference type="SUPFAM" id="SSF46785">
    <property type="entry name" value="Winged helix' DNA-binding domain"/>
    <property type="match status" value="1"/>
</dbReference>
<evidence type="ECO:0000259" key="2">
    <source>
        <dbReference type="Pfam" id="PF08223"/>
    </source>
</evidence>
<feature type="domain" description="Transcriptional repressor PaaX-like N-terminal" evidence="1">
    <location>
        <begin position="22"/>
        <end position="86"/>
    </location>
</feature>
<dbReference type="RefSeq" id="WP_025059094.1">
    <property type="nucleotide sequence ID" value="NZ_JAMC01000001.1"/>
</dbReference>
<dbReference type="Pfam" id="PF08223">
    <property type="entry name" value="PaaX_C"/>
    <property type="match status" value="1"/>
</dbReference>
<name>A0A073IM97_9RHOB</name>
<reference evidence="3 4" key="1">
    <citation type="submission" date="2014-01" db="EMBL/GenBank/DDBJ databases">
        <title>Sulfitobacter donghicola JCM 14565 Genome Sequencing.</title>
        <authorList>
            <person name="Lai Q."/>
            <person name="Hong Z."/>
        </authorList>
    </citation>
    <scope>NUCLEOTIDE SEQUENCE [LARGE SCALE GENOMIC DNA]</scope>
    <source>
        <strain evidence="3 4">JCM 14565</strain>
    </source>
</reference>
<dbReference type="EMBL" id="JAMC01000001">
    <property type="protein sequence ID" value="KEJ90715.1"/>
    <property type="molecule type" value="Genomic_DNA"/>
</dbReference>
<dbReference type="GO" id="GO:0006351">
    <property type="term" value="P:DNA-templated transcription"/>
    <property type="evidence" value="ECO:0007669"/>
    <property type="project" value="InterPro"/>
</dbReference>
<evidence type="ECO:0000259" key="1">
    <source>
        <dbReference type="Pfam" id="PF07848"/>
    </source>
</evidence>
<keyword evidence="4" id="KW-1185">Reference proteome</keyword>
<dbReference type="InterPro" id="IPR013225">
    <property type="entry name" value="PaaX_C"/>
</dbReference>
<dbReference type="AlphaFoldDB" id="A0A073IM97"/>
<dbReference type="InterPro" id="IPR036388">
    <property type="entry name" value="WH-like_DNA-bd_sf"/>
</dbReference>
<dbReference type="Proteomes" id="UP000027734">
    <property type="component" value="Unassembled WGS sequence"/>
</dbReference>
<feature type="domain" description="Transcriptional repressor PaaX-like C-terminal" evidence="2">
    <location>
        <begin position="173"/>
        <end position="252"/>
    </location>
</feature>
<comment type="caution">
    <text evidence="3">The sequence shown here is derived from an EMBL/GenBank/DDBJ whole genome shotgun (WGS) entry which is preliminary data.</text>
</comment>
<organism evidence="3 4">
    <name type="scientific">Sulfitobacter donghicola DSW-25 = KCTC 12864 = JCM 14565</name>
    <dbReference type="NCBI Taxonomy" id="1300350"/>
    <lineage>
        <taxon>Bacteria</taxon>
        <taxon>Pseudomonadati</taxon>
        <taxon>Pseudomonadota</taxon>
        <taxon>Alphaproteobacteria</taxon>
        <taxon>Rhodobacterales</taxon>
        <taxon>Roseobacteraceae</taxon>
        <taxon>Sulfitobacter</taxon>
    </lineage>
</organism>
<dbReference type="Gene3D" id="1.10.10.10">
    <property type="entry name" value="Winged helix-like DNA-binding domain superfamily/Winged helix DNA-binding domain"/>
    <property type="match status" value="1"/>
</dbReference>
<dbReference type="OrthoDB" id="2270427at2"/>
<gene>
    <name evidence="3" type="ORF">DSW25_02005</name>
</gene>
<dbReference type="eggNOG" id="COG3327">
    <property type="taxonomic scope" value="Bacteria"/>
</dbReference>
<dbReference type="InterPro" id="IPR012906">
    <property type="entry name" value="PaaX-like_N"/>
</dbReference>
<dbReference type="Gene3D" id="1.20.58.1460">
    <property type="match status" value="1"/>
</dbReference>
<dbReference type="PANTHER" id="PTHR30319">
    <property type="entry name" value="PHENYLACETIC ACID REGULATOR-RELATED TRANSCRIPTIONAL REPRESSOR"/>
    <property type="match status" value="1"/>
</dbReference>
<evidence type="ECO:0000313" key="4">
    <source>
        <dbReference type="Proteomes" id="UP000027734"/>
    </source>
</evidence>
<dbReference type="Gene3D" id="3.30.70.2670">
    <property type="match status" value="1"/>
</dbReference>